<dbReference type="STRING" id="4529.A0A0E0Q4V2"/>
<sequence>MKDKFHRSGLCLEVPMYIDDGEYFGDETGTQLKCRHGLRPKRRTAWEGKDTGRRFLGCPLEEEDQCDALFWVDEEWQPRIQKAFEMLWLALDHANEEVKSDSDTETESESHMSVHLCRAKRPAAFSALFSRQYIQPYLQDPIDQFPVLICDSTEIYNVRFYVSTDDRATLTIGWTSFLEGAGIDVGTTCVFQLYDRDGDKYIDEVNRIRDSLAFMGDNSTAFSLPQGRTLNGKEFVSFLRQILEALNKGEIPSTGSLVEVFNKAILERCLKLYNERMERVGLPVSVDKLQLIHNLAEDEARKLFDKQHFGKHHTTRSILKLDEEMRKVFGNFGFANEYQSSKLCEAKFSECEDKMEHLQSLKLPSMAKFNAGFLRCNQSFEMECVGPAKESYERRMSKMLARSRALFIKEYNNKLFNWLVTFSLVMIVIARFVIKFFLLEVAAWVIFIFLETYTRLFWSSELLSYNPIWHMIVSSWETIVYNPVLDIDRQVSSLCEVHNMNMGDPNCCCAIIFSCLLALPRCQETNRKIIASFVQRFLRKLQSPKNRLIQV</sequence>
<keyword evidence="10" id="KW-0812">Transmembrane</keyword>
<evidence type="ECO:0000256" key="10">
    <source>
        <dbReference type="SAM" id="Phobius"/>
    </source>
</evidence>
<keyword evidence="2" id="KW-0479">Metal-binding</keyword>
<evidence type="ECO:0000256" key="4">
    <source>
        <dbReference type="ARBA" id="ARBA00022833"/>
    </source>
</evidence>
<dbReference type="HOGENOM" id="CLU_494673_0_0_1"/>
<reference evidence="13" key="1">
    <citation type="submission" date="2013-06" db="EMBL/GenBank/DDBJ databases">
        <authorList>
            <person name="Zhao Q."/>
        </authorList>
    </citation>
    <scope>NUCLEOTIDE SEQUENCE</scope>
    <source>
        <strain evidence="13">cv. W1943</strain>
    </source>
</reference>
<dbReference type="eggNOG" id="KOG2037">
    <property type="taxonomic scope" value="Eukaryota"/>
</dbReference>
<dbReference type="PROSITE" id="PS51999">
    <property type="entry name" value="ZF_GRF"/>
    <property type="match status" value="1"/>
</dbReference>
<dbReference type="Gene3D" id="1.20.1000.10">
    <property type="entry name" value="Guanylate-binding protein, C-terminal domain"/>
    <property type="match status" value="1"/>
</dbReference>
<dbReference type="GO" id="GO:0005525">
    <property type="term" value="F:GTP binding"/>
    <property type="evidence" value="ECO:0007669"/>
    <property type="project" value="InterPro"/>
</dbReference>
<keyword evidence="13" id="KW-1185">Reference proteome</keyword>
<dbReference type="GO" id="GO:0003924">
    <property type="term" value="F:GTPase activity"/>
    <property type="evidence" value="ECO:0007669"/>
    <property type="project" value="InterPro"/>
</dbReference>
<proteinExistence type="predicted"/>
<dbReference type="AlphaFoldDB" id="A0A0E0Q4V2"/>
<feature type="domain" description="GRF-type" evidence="11">
    <location>
        <begin position="34"/>
        <end position="75"/>
    </location>
</feature>
<dbReference type="SUPFAM" id="SSF48340">
    <property type="entry name" value="Interferon-induced guanylate-binding protein 1 (GBP1), C-terminal domain"/>
    <property type="match status" value="1"/>
</dbReference>
<keyword evidence="8" id="KW-0539">Nucleus</keyword>
<keyword evidence="3 9" id="KW-0863">Zinc-finger</keyword>
<feature type="transmembrane region" description="Helical" evidence="10">
    <location>
        <begin position="415"/>
        <end position="434"/>
    </location>
</feature>
<dbReference type="SUPFAM" id="SSF101936">
    <property type="entry name" value="DNA-binding pseudobarrel domain"/>
    <property type="match status" value="1"/>
</dbReference>
<evidence type="ECO:0000256" key="6">
    <source>
        <dbReference type="ARBA" id="ARBA00023125"/>
    </source>
</evidence>
<organism evidence="12 13">
    <name type="scientific">Oryza rufipogon</name>
    <name type="common">Brownbeard rice</name>
    <name type="synonym">Asian wild rice</name>
    <dbReference type="NCBI Taxonomy" id="4529"/>
    <lineage>
        <taxon>Eukaryota</taxon>
        <taxon>Viridiplantae</taxon>
        <taxon>Streptophyta</taxon>
        <taxon>Embryophyta</taxon>
        <taxon>Tracheophyta</taxon>
        <taxon>Spermatophyta</taxon>
        <taxon>Magnoliopsida</taxon>
        <taxon>Liliopsida</taxon>
        <taxon>Poales</taxon>
        <taxon>Poaceae</taxon>
        <taxon>BOP clade</taxon>
        <taxon>Oryzoideae</taxon>
        <taxon>Oryzeae</taxon>
        <taxon>Oryzinae</taxon>
        <taxon>Oryza</taxon>
    </lineage>
</organism>
<dbReference type="InterPro" id="IPR003191">
    <property type="entry name" value="Guanylate-bd/ATL_C"/>
</dbReference>
<dbReference type="Proteomes" id="UP000008022">
    <property type="component" value="Unassembled WGS sequence"/>
</dbReference>
<evidence type="ECO:0000256" key="7">
    <source>
        <dbReference type="ARBA" id="ARBA00023163"/>
    </source>
</evidence>
<evidence type="ECO:0000256" key="5">
    <source>
        <dbReference type="ARBA" id="ARBA00023015"/>
    </source>
</evidence>
<dbReference type="GO" id="GO:0008270">
    <property type="term" value="F:zinc ion binding"/>
    <property type="evidence" value="ECO:0007669"/>
    <property type="project" value="UniProtKB-KW"/>
</dbReference>
<dbReference type="Gramene" id="ORUFI07G05020.1">
    <property type="protein sequence ID" value="ORUFI07G05020.1"/>
    <property type="gene ID" value="ORUFI07G05020"/>
</dbReference>
<feature type="transmembrane region" description="Helical" evidence="10">
    <location>
        <begin position="441"/>
        <end position="458"/>
    </location>
</feature>
<dbReference type="GO" id="GO:0005634">
    <property type="term" value="C:nucleus"/>
    <property type="evidence" value="ECO:0007669"/>
    <property type="project" value="UniProtKB-SubCell"/>
</dbReference>
<keyword evidence="7" id="KW-0804">Transcription</keyword>
<comment type="subcellular location">
    <subcellularLocation>
        <location evidence="1">Nucleus</location>
    </subcellularLocation>
</comment>
<evidence type="ECO:0000313" key="13">
    <source>
        <dbReference type="Proteomes" id="UP000008022"/>
    </source>
</evidence>
<keyword evidence="10" id="KW-0472">Membrane</keyword>
<evidence type="ECO:0000313" key="12">
    <source>
        <dbReference type="EnsemblPlants" id="ORUFI07G05020.1"/>
    </source>
</evidence>
<dbReference type="InterPro" id="IPR015300">
    <property type="entry name" value="DNA-bd_pseudobarrel_sf"/>
</dbReference>
<dbReference type="EnsemblPlants" id="ORUFI07G05020.1">
    <property type="protein sequence ID" value="ORUFI07G05020.1"/>
    <property type="gene ID" value="ORUFI07G05020"/>
</dbReference>
<dbReference type="InterPro" id="IPR010666">
    <property type="entry name" value="Znf_GRF"/>
</dbReference>
<evidence type="ECO:0000256" key="3">
    <source>
        <dbReference type="ARBA" id="ARBA00022771"/>
    </source>
</evidence>
<accession>A0A0E0Q4V2</accession>
<evidence type="ECO:0000256" key="9">
    <source>
        <dbReference type="PROSITE-ProRule" id="PRU01343"/>
    </source>
</evidence>
<dbReference type="Pfam" id="PF02841">
    <property type="entry name" value="GBP_C"/>
    <property type="match status" value="1"/>
</dbReference>
<evidence type="ECO:0000256" key="1">
    <source>
        <dbReference type="ARBA" id="ARBA00004123"/>
    </source>
</evidence>
<name>A0A0E0Q4V2_ORYRU</name>
<dbReference type="PANTHER" id="PTHR35163">
    <property type="entry name" value="OS02G0467300 PROTEIN"/>
    <property type="match status" value="1"/>
</dbReference>
<keyword evidence="6" id="KW-0238">DNA-binding</keyword>
<protein>
    <recommendedName>
        <fullName evidence="11">GRF-type domain-containing protein</fullName>
    </recommendedName>
</protein>
<keyword evidence="4" id="KW-0862">Zinc</keyword>
<keyword evidence="5" id="KW-0805">Transcription regulation</keyword>
<dbReference type="FunFam" id="1.20.1000.10:FF:000002">
    <property type="entry name" value="Guanylate-binding family protein"/>
    <property type="match status" value="1"/>
</dbReference>
<evidence type="ECO:0000259" key="11">
    <source>
        <dbReference type="PROSITE" id="PS51999"/>
    </source>
</evidence>
<dbReference type="GO" id="GO:0003677">
    <property type="term" value="F:DNA binding"/>
    <property type="evidence" value="ECO:0007669"/>
    <property type="project" value="UniProtKB-KW"/>
</dbReference>
<keyword evidence="10" id="KW-1133">Transmembrane helix</keyword>
<reference evidence="12" key="2">
    <citation type="submission" date="2015-06" db="UniProtKB">
        <authorList>
            <consortium name="EnsemblPlants"/>
        </authorList>
    </citation>
    <scope>IDENTIFICATION</scope>
</reference>
<dbReference type="PANTHER" id="PTHR35163:SF12">
    <property type="entry name" value="OS05G0134500 PROTEIN"/>
    <property type="match status" value="1"/>
</dbReference>
<dbReference type="InterPro" id="IPR036543">
    <property type="entry name" value="Guanylate-bd_C_sf"/>
</dbReference>
<evidence type="ECO:0000256" key="8">
    <source>
        <dbReference type="ARBA" id="ARBA00023242"/>
    </source>
</evidence>
<evidence type="ECO:0000256" key="2">
    <source>
        <dbReference type="ARBA" id="ARBA00022723"/>
    </source>
</evidence>